<dbReference type="PANTHER" id="PTHR46953">
    <property type="entry name" value="G-PROTEIN COUPLED RECEPTOR MTH-LIKE 1-RELATED"/>
    <property type="match status" value="1"/>
</dbReference>
<feature type="transmembrane region" description="Helical" evidence="2">
    <location>
        <begin position="359"/>
        <end position="379"/>
    </location>
</feature>
<feature type="compositionally biased region" description="Basic residues" evidence="1">
    <location>
        <begin position="415"/>
        <end position="430"/>
    </location>
</feature>
<keyword evidence="5" id="KW-1185">Reference proteome</keyword>
<dbReference type="InterPro" id="IPR052808">
    <property type="entry name" value="GPCR_Mth-like"/>
</dbReference>
<feature type="transmembrane region" description="Helical" evidence="2">
    <location>
        <begin position="267"/>
        <end position="291"/>
    </location>
</feature>
<evidence type="ECO:0000256" key="3">
    <source>
        <dbReference type="SAM" id="SignalP"/>
    </source>
</evidence>
<sequence>MSGPTISVDLLVRLVILFANVAGSAMATPGFGVRVKCCKNDFVLSDDLTKCVESAIGEPDAAIGYQNILEEFDLLTNATYKKYLSCFPDDDGTNNNNNNSSIDFTKLISCIDIMKNGSVARTNCSKIIANLTIDGCDSIMTPLLMYGATMVIFASIVYLIPYILVCLLYIFIPGISRRAYDKAVLCFIISQTILSITVITLGHFMLCHKPLSNTSYSIVGITFMAMTIGGVLWLLVISFDVSSTITKFRWAPSSGAKGRDENHKFRVYLIWVSTGTIIPTAISTILQFSPVPDDFILKPNFHILNTLNSRVIVHVVSVPVLVAIASNVLFIYTTVRMISIQKSTSAANENRKKSVKEKYILYLKLYLLMDAPYITGALGSIFKDLWILKFCRMLQPVLMLYAVLPRDIVTKAPSCKKRSEKTNHNTKPKINKNIESI</sequence>
<organism evidence="4 5">
    <name type="scientific">Nasonia vitripennis</name>
    <name type="common">Parasitic wasp</name>
    <dbReference type="NCBI Taxonomy" id="7425"/>
    <lineage>
        <taxon>Eukaryota</taxon>
        <taxon>Metazoa</taxon>
        <taxon>Ecdysozoa</taxon>
        <taxon>Arthropoda</taxon>
        <taxon>Hexapoda</taxon>
        <taxon>Insecta</taxon>
        <taxon>Pterygota</taxon>
        <taxon>Neoptera</taxon>
        <taxon>Endopterygota</taxon>
        <taxon>Hymenoptera</taxon>
        <taxon>Apocrita</taxon>
        <taxon>Proctotrupomorpha</taxon>
        <taxon>Chalcidoidea</taxon>
        <taxon>Pteromalidae</taxon>
        <taxon>Pteromalinae</taxon>
        <taxon>Nasonia</taxon>
    </lineage>
</organism>
<dbReference type="Gene3D" id="1.20.1070.10">
    <property type="entry name" value="Rhodopsin 7-helix transmembrane proteins"/>
    <property type="match status" value="1"/>
</dbReference>
<keyword evidence="2" id="KW-1133">Transmembrane helix</keyword>
<dbReference type="AlphaFoldDB" id="A0A7M7QCM2"/>
<feature type="transmembrane region" description="Helical" evidence="2">
    <location>
        <begin position="218"/>
        <end position="239"/>
    </location>
</feature>
<feature type="signal peptide" evidence="3">
    <location>
        <begin position="1"/>
        <end position="27"/>
    </location>
</feature>
<evidence type="ECO:0000256" key="1">
    <source>
        <dbReference type="SAM" id="MobiDB-lite"/>
    </source>
</evidence>
<reference evidence="4" key="1">
    <citation type="submission" date="2021-01" db="UniProtKB">
        <authorList>
            <consortium name="EnsemblMetazoa"/>
        </authorList>
    </citation>
    <scope>IDENTIFICATION</scope>
</reference>
<dbReference type="KEGG" id="nvi:103317323"/>
<dbReference type="OrthoDB" id="7698143at2759"/>
<feature type="chain" id="PRO_5029506297" description="Odorant receptor" evidence="3">
    <location>
        <begin position="28"/>
        <end position="437"/>
    </location>
</feature>
<dbReference type="GeneID" id="103317323"/>
<proteinExistence type="predicted"/>
<dbReference type="InParanoid" id="A0A7M7QCM2"/>
<accession>A0A7M7QCM2</accession>
<evidence type="ECO:0000313" key="5">
    <source>
        <dbReference type="Proteomes" id="UP000002358"/>
    </source>
</evidence>
<evidence type="ECO:0000313" key="4">
    <source>
        <dbReference type="EnsemblMetazoa" id="XP_031783510"/>
    </source>
</evidence>
<dbReference type="EnsemblMetazoa" id="XM_031927650">
    <property type="protein sequence ID" value="XP_031783510"/>
    <property type="gene ID" value="LOC103317323"/>
</dbReference>
<protein>
    <recommendedName>
        <fullName evidence="6">Odorant receptor</fullName>
    </recommendedName>
</protein>
<dbReference type="RefSeq" id="XP_031783510.1">
    <property type="nucleotide sequence ID" value="XM_031927650.1"/>
</dbReference>
<name>A0A7M7QCM2_NASVI</name>
<evidence type="ECO:0000256" key="2">
    <source>
        <dbReference type="SAM" id="Phobius"/>
    </source>
</evidence>
<dbReference type="Proteomes" id="UP000002358">
    <property type="component" value="Chromosome 1"/>
</dbReference>
<keyword evidence="2" id="KW-0812">Transmembrane</keyword>
<feature type="transmembrane region" description="Helical" evidence="2">
    <location>
        <begin position="143"/>
        <end position="172"/>
    </location>
</feature>
<dbReference type="PANTHER" id="PTHR46953:SF1">
    <property type="entry name" value="G-PROTEIN COUPLED RECEPTOR MTH-LIKE 1-RELATED"/>
    <property type="match status" value="1"/>
</dbReference>
<evidence type="ECO:0008006" key="6">
    <source>
        <dbReference type="Google" id="ProtNLM"/>
    </source>
</evidence>
<feature type="transmembrane region" description="Helical" evidence="2">
    <location>
        <begin position="184"/>
        <end position="206"/>
    </location>
</feature>
<feature type="transmembrane region" description="Helical" evidence="2">
    <location>
        <begin position="311"/>
        <end position="332"/>
    </location>
</feature>
<feature type="region of interest" description="Disordered" evidence="1">
    <location>
        <begin position="415"/>
        <end position="437"/>
    </location>
</feature>
<keyword evidence="2" id="KW-0472">Membrane</keyword>
<keyword evidence="3" id="KW-0732">Signal</keyword>